<evidence type="ECO:0008006" key="3">
    <source>
        <dbReference type="Google" id="ProtNLM"/>
    </source>
</evidence>
<protein>
    <recommendedName>
        <fullName evidence="3">F-box domain-containing protein</fullName>
    </recommendedName>
</protein>
<reference evidence="1 2" key="1">
    <citation type="journal article" date="2011" name="PLoS Pathog.">
        <title>Endophytic Life Strategies Decoded by Genome and Transcriptome Analyses of the Mutualistic Root Symbiont Piriformospora indica.</title>
        <authorList>
            <person name="Zuccaro A."/>
            <person name="Lahrmann U."/>
            <person name="Guldener U."/>
            <person name="Langen G."/>
            <person name="Pfiffi S."/>
            <person name="Biedenkopf D."/>
            <person name="Wong P."/>
            <person name="Samans B."/>
            <person name="Grimm C."/>
            <person name="Basiewicz M."/>
            <person name="Murat C."/>
            <person name="Martin F."/>
            <person name="Kogel K.H."/>
        </authorList>
    </citation>
    <scope>NUCLEOTIDE SEQUENCE [LARGE SCALE GENOMIC DNA]</scope>
    <source>
        <strain evidence="1 2">DSM 11827</strain>
    </source>
</reference>
<organism evidence="1 2">
    <name type="scientific">Serendipita indica (strain DSM 11827)</name>
    <name type="common">Root endophyte fungus</name>
    <name type="synonym">Piriformospora indica</name>
    <dbReference type="NCBI Taxonomy" id="1109443"/>
    <lineage>
        <taxon>Eukaryota</taxon>
        <taxon>Fungi</taxon>
        <taxon>Dikarya</taxon>
        <taxon>Basidiomycota</taxon>
        <taxon>Agaricomycotina</taxon>
        <taxon>Agaricomycetes</taxon>
        <taxon>Sebacinales</taxon>
        <taxon>Serendipitaceae</taxon>
        <taxon>Serendipita</taxon>
    </lineage>
</organism>
<accession>G4U093</accession>
<dbReference type="AlphaFoldDB" id="G4U093"/>
<keyword evidence="2" id="KW-1185">Reference proteome</keyword>
<dbReference type="InParanoid" id="G4U093"/>
<gene>
    <name evidence="1" type="ORF">PIIN_10971</name>
</gene>
<sequence length="279" mass="32023">MPPNFVLHIEELDDYARVIASMNLSVIFHFNLQILQSLELENVGWILPRGYDYRRIAYIFGLRSSLKIIRLRNCFLPHIPNLVDSNELHLIDCHYWDPPSRQWRPICQRSDSNSHSGMQIWPYLQTLTIGPLIKHIIPLSLPSLHTLELIGVSNVSTVLLFISDLSLRNLKTFIMSHERHPLLRRPAKSTIYGLEHGITTLFAKANNIRYIDGPRVLLLGILNLLHAHPPSFVDKPKGLTLREREENLEVSLTGAESAEQLNDLALNYFRVSLPCHIPL</sequence>
<evidence type="ECO:0000313" key="1">
    <source>
        <dbReference type="EMBL" id="CCA76986.1"/>
    </source>
</evidence>
<evidence type="ECO:0000313" key="2">
    <source>
        <dbReference type="Proteomes" id="UP000007148"/>
    </source>
</evidence>
<dbReference type="EMBL" id="CAFZ01001163">
    <property type="protein sequence ID" value="CCA76986.1"/>
    <property type="molecule type" value="Genomic_DNA"/>
</dbReference>
<dbReference type="HOGENOM" id="CLU_997901_0_0_1"/>
<name>G4U093_SERID</name>
<dbReference type="Proteomes" id="UP000007148">
    <property type="component" value="Unassembled WGS sequence"/>
</dbReference>
<comment type="caution">
    <text evidence="1">The sequence shown here is derived from an EMBL/GenBank/DDBJ whole genome shotgun (WGS) entry which is preliminary data.</text>
</comment>
<proteinExistence type="predicted"/>